<protein>
    <submittedName>
        <fullName evidence="3">Biotin/lipoate A/B protein ligase family protein</fullName>
    </submittedName>
</protein>
<dbReference type="EMBL" id="BAABKB010000010">
    <property type="protein sequence ID" value="GAA5013020.1"/>
    <property type="molecule type" value="Genomic_DNA"/>
</dbReference>
<evidence type="ECO:0000313" key="4">
    <source>
        <dbReference type="Proteomes" id="UP001501759"/>
    </source>
</evidence>
<feature type="compositionally biased region" description="Basic and acidic residues" evidence="1">
    <location>
        <begin position="22"/>
        <end position="33"/>
    </location>
</feature>
<dbReference type="Gene3D" id="3.30.930.10">
    <property type="entry name" value="Bira Bifunctional Protein, Domain 2"/>
    <property type="match status" value="1"/>
</dbReference>
<evidence type="ECO:0000313" key="3">
    <source>
        <dbReference type="EMBL" id="GAA5013020.1"/>
    </source>
</evidence>
<organism evidence="3 4">
    <name type="scientific">Streptomyces siamensis</name>
    <dbReference type="NCBI Taxonomy" id="1274986"/>
    <lineage>
        <taxon>Bacteria</taxon>
        <taxon>Bacillati</taxon>
        <taxon>Actinomycetota</taxon>
        <taxon>Actinomycetes</taxon>
        <taxon>Kitasatosporales</taxon>
        <taxon>Streptomycetaceae</taxon>
        <taxon>Streptomyces</taxon>
    </lineage>
</organism>
<dbReference type="InterPro" id="IPR050664">
    <property type="entry name" value="Octanoyltrans_LipM/LipL"/>
</dbReference>
<gene>
    <name evidence="3" type="ORF">GCM10023335_35490</name>
</gene>
<dbReference type="PROSITE" id="PS51733">
    <property type="entry name" value="BPL_LPL_CATALYTIC"/>
    <property type="match status" value="1"/>
</dbReference>
<dbReference type="GO" id="GO:0016874">
    <property type="term" value="F:ligase activity"/>
    <property type="evidence" value="ECO:0007669"/>
    <property type="project" value="UniProtKB-KW"/>
</dbReference>
<comment type="caution">
    <text evidence="3">The sequence shown here is derived from an EMBL/GenBank/DDBJ whole genome shotgun (WGS) entry which is preliminary data.</text>
</comment>
<reference evidence="4" key="1">
    <citation type="journal article" date="2019" name="Int. J. Syst. Evol. Microbiol.">
        <title>The Global Catalogue of Microorganisms (GCM) 10K type strain sequencing project: providing services to taxonomists for standard genome sequencing and annotation.</title>
        <authorList>
            <consortium name="The Broad Institute Genomics Platform"/>
            <consortium name="The Broad Institute Genome Sequencing Center for Infectious Disease"/>
            <person name="Wu L."/>
            <person name="Ma J."/>
        </authorList>
    </citation>
    <scope>NUCLEOTIDE SEQUENCE [LARGE SCALE GENOMIC DNA]</scope>
    <source>
        <strain evidence="4">JCM 18409</strain>
    </source>
</reference>
<dbReference type="Proteomes" id="UP001501759">
    <property type="component" value="Unassembled WGS sequence"/>
</dbReference>
<keyword evidence="4" id="KW-1185">Reference proteome</keyword>
<dbReference type="InterPro" id="IPR004143">
    <property type="entry name" value="BPL_LPL_catalytic"/>
</dbReference>
<feature type="domain" description="BPL/LPL catalytic" evidence="2">
    <location>
        <begin position="199"/>
        <end position="396"/>
    </location>
</feature>
<accession>A0ABP9IYC8</accession>
<sequence length="425" mass="45349">MPATSLCRAINLAPDYGTCRGPDGRVARPERTGAFRGVPRTGPAGPEEPGMIGIIRPRPSLLLVELNGGGSVHGEYKVPGGKLVVVDLDVEGAVLRHARVAGDFFLEPDEALDAVNHALEGAPADTDAAGLAARIDAALPEGTVMYGLTSEGIGIAVRRALAHAADWTDYDWQLIHEGPQSPALHMALDEVLTTEVAAGRRAPTLRVWEWGAPSVIIGSFQSLRNEVDPAGAARHGIEVVRRISGGGAMFVEPGNTITYSLSVPEALVQGLSFQDSYAYLDDWVLGALGDMGIKAWYQPLNDIATDQGKIAGAAQKRVVGPGGGPGAVLHHVTMSYDIDADKMLEVLRIGREKLSDKGTKSAKKRVDPLRRQTGLAREAVIERMIDSFRGRYGLVDGKVTPEELARARELARSKFGAPEWTARVP</sequence>
<dbReference type="Pfam" id="PF21948">
    <property type="entry name" value="LplA-B_cat"/>
    <property type="match status" value="1"/>
</dbReference>
<dbReference type="CDD" id="cd16443">
    <property type="entry name" value="LplA"/>
    <property type="match status" value="1"/>
</dbReference>
<name>A0ABP9IYC8_9ACTN</name>
<dbReference type="SUPFAM" id="SSF55681">
    <property type="entry name" value="Class II aaRS and biotin synthetases"/>
    <property type="match status" value="1"/>
</dbReference>
<evidence type="ECO:0000256" key="1">
    <source>
        <dbReference type="SAM" id="MobiDB-lite"/>
    </source>
</evidence>
<keyword evidence="3" id="KW-0436">Ligase</keyword>
<dbReference type="Gene3D" id="3.30.390.50">
    <property type="entry name" value="CO dehydrogenase flavoprotein, C-terminal domain"/>
    <property type="match status" value="1"/>
</dbReference>
<feature type="region of interest" description="Disordered" evidence="1">
    <location>
        <begin position="22"/>
        <end position="50"/>
    </location>
</feature>
<dbReference type="InterPro" id="IPR045864">
    <property type="entry name" value="aa-tRNA-synth_II/BPL/LPL"/>
</dbReference>
<dbReference type="PANTHER" id="PTHR43679">
    <property type="entry name" value="OCTANOYLTRANSFERASE LIPM-RELATED"/>
    <property type="match status" value="1"/>
</dbReference>
<dbReference type="PANTHER" id="PTHR43679:SF2">
    <property type="entry name" value="OCTANOYL-[GCVH]:PROTEIN N-OCTANOYLTRANSFERASE"/>
    <property type="match status" value="1"/>
</dbReference>
<evidence type="ECO:0000259" key="2">
    <source>
        <dbReference type="PROSITE" id="PS51733"/>
    </source>
</evidence>
<proteinExistence type="predicted"/>